<evidence type="ECO:0000256" key="3">
    <source>
        <dbReference type="ARBA" id="ARBA00023157"/>
    </source>
</evidence>
<reference evidence="7" key="1">
    <citation type="submission" date="2010-11" db="EMBL/GenBank/DDBJ databases">
        <title>The complete sequence of chromosome of Oceanithermus profundus DSM 14977.</title>
        <authorList>
            <consortium name="US DOE Joint Genome Institute (JGI-PGF)"/>
            <person name="Lucas S."/>
            <person name="Copeland A."/>
            <person name="Lapidus A."/>
            <person name="Bruce D."/>
            <person name="Goodwin L."/>
            <person name="Pitluck S."/>
            <person name="Kyrpides N."/>
            <person name="Mavromatis K."/>
            <person name="Pagani I."/>
            <person name="Ivanova N."/>
            <person name="Zhang X."/>
            <person name="Brettin T."/>
            <person name="Detter J.C."/>
            <person name="Tapia R."/>
            <person name="Han C."/>
            <person name="Land M."/>
            <person name="Hauser L."/>
            <person name="Markowitz V."/>
            <person name="Cheng J.-F."/>
            <person name="Hugenholtz P."/>
            <person name="Woyke T."/>
            <person name="Wu D."/>
            <person name="Tindall B."/>
            <person name="Faehnrich R."/>
            <person name="Brambilla E."/>
            <person name="Klenk H.-P."/>
            <person name="Eisen J.A."/>
        </authorList>
    </citation>
    <scope>NUCLEOTIDE SEQUENCE [LARGE SCALE GENOMIC DNA]</scope>
    <source>
        <strain evidence="7">DSM 14977 / NBRC 100410 / VKM B-2274 / 506</strain>
    </source>
</reference>
<dbReference type="InterPro" id="IPR013766">
    <property type="entry name" value="Thioredoxin_domain"/>
</dbReference>
<evidence type="ECO:0000313" key="6">
    <source>
        <dbReference type="EMBL" id="ADR37506.1"/>
    </source>
</evidence>
<keyword evidence="7" id="KW-1185">Reference proteome</keyword>
<keyword evidence="2" id="KW-0201">Cytochrome c-type biogenesis</keyword>
<dbReference type="GO" id="GO:0030313">
    <property type="term" value="C:cell envelope"/>
    <property type="evidence" value="ECO:0007669"/>
    <property type="project" value="UniProtKB-SubCell"/>
</dbReference>
<evidence type="ECO:0000313" key="7">
    <source>
        <dbReference type="Proteomes" id="UP000008722"/>
    </source>
</evidence>
<dbReference type="Proteomes" id="UP000008722">
    <property type="component" value="Chromosome"/>
</dbReference>
<dbReference type="SUPFAM" id="SSF52833">
    <property type="entry name" value="Thioredoxin-like"/>
    <property type="match status" value="1"/>
</dbReference>
<dbReference type="Gene3D" id="3.40.30.10">
    <property type="entry name" value="Glutaredoxin"/>
    <property type="match status" value="1"/>
</dbReference>
<dbReference type="CDD" id="cd02966">
    <property type="entry name" value="TlpA_like_family"/>
    <property type="match status" value="1"/>
</dbReference>
<dbReference type="GO" id="GO:0017004">
    <property type="term" value="P:cytochrome complex assembly"/>
    <property type="evidence" value="ECO:0007669"/>
    <property type="project" value="UniProtKB-KW"/>
</dbReference>
<name>E4UA63_OCEP5</name>
<dbReference type="eggNOG" id="COG0526">
    <property type="taxonomic scope" value="Bacteria"/>
</dbReference>
<dbReference type="InterPro" id="IPR036249">
    <property type="entry name" value="Thioredoxin-like_sf"/>
</dbReference>
<dbReference type="KEGG" id="opr:Ocepr_2056"/>
<proteinExistence type="predicted"/>
<dbReference type="PANTHER" id="PTHR42852">
    <property type="entry name" value="THIOL:DISULFIDE INTERCHANGE PROTEIN DSBE"/>
    <property type="match status" value="1"/>
</dbReference>
<evidence type="ECO:0000256" key="1">
    <source>
        <dbReference type="ARBA" id="ARBA00004196"/>
    </source>
</evidence>
<dbReference type="InterPro" id="IPR050553">
    <property type="entry name" value="Thioredoxin_ResA/DsbE_sf"/>
</dbReference>
<dbReference type="STRING" id="670487.Ocepr_2056"/>
<evidence type="ECO:0000256" key="4">
    <source>
        <dbReference type="ARBA" id="ARBA00023284"/>
    </source>
</evidence>
<protein>
    <submittedName>
        <fullName evidence="6">Alkyl hydroperoxide reductase/ Thiol specific antioxidant/ Mal allergen</fullName>
    </submittedName>
</protein>
<dbReference type="Pfam" id="PF00578">
    <property type="entry name" value="AhpC-TSA"/>
    <property type="match status" value="1"/>
</dbReference>
<comment type="subcellular location">
    <subcellularLocation>
        <location evidence="1">Cell envelope</location>
    </subcellularLocation>
</comment>
<evidence type="ECO:0000256" key="2">
    <source>
        <dbReference type="ARBA" id="ARBA00022748"/>
    </source>
</evidence>
<gene>
    <name evidence="6" type="ordered locus">Ocepr_2056</name>
</gene>
<accession>E4UA63</accession>
<feature type="domain" description="Thioredoxin" evidence="5">
    <location>
        <begin position="37"/>
        <end position="175"/>
    </location>
</feature>
<dbReference type="PROSITE" id="PS00194">
    <property type="entry name" value="THIOREDOXIN_1"/>
    <property type="match status" value="1"/>
</dbReference>
<dbReference type="GO" id="GO:0016491">
    <property type="term" value="F:oxidoreductase activity"/>
    <property type="evidence" value="ECO:0007669"/>
    <property type="project" value="InterPro"/>
</dbReference>
<dbReference type="HOGENOM" id="CLU_042529_11_2_0"/>
<dbReference type="InterPro" id="IPR000866">
    <property type="entry name" value="AhpC/TSA"/>
</dbReference>
<dbReference type="InterPro" id="IPR017937">
    <property type="entry name" value="Thioredoxin_CS"/>
</dbReference>
<evidence type="ECO:0000259" key="5">
    <source>
        <dbReference type="PROSITE" id="PS51352"/>
    </source>
</evidence>
<reference evidence="6 7" key="2">
    <citation type="journal article" date="2011" name="Stand. Genomic Sci.">
        <title>Complete genome sequence of Oceanithermus profundus type strain (506).</title>
        <authorList>
            <person name="Pati A."/>
            <person name="Zhang X."/>
            <person name="Lapidus A."/>
            <person name="Nolan M."/>
            <person name="Lucas S."/>
            <person name="Del Rio T.G."/>
            <person name="Tice H."/>
            <person name="Cheng J.F."/>
            <person name="Tapia R."/>
            <person name="Han C."/>
            <person name="Goodwin L."/>
            <person name="Pitluck S."/>
            <person name="Liolios K."/>
            <person name="Pagani I."/>
            <person name="Ivanova N."/>
            <person name="Mavromatis K."/>
            <person name="Chen A."/>
            <person name="Palaniappan K."/>
            <person name="Hauser L."/>
            <person name="Jeffries C.D."/>
            <person name="Brambilla E.M."/>
            <person name="Rohl A."/>
            <person name="Mwirichia R."/>
            <person name="Rohde M."/>
            <person name="Tindall B.J."/>
            <person name="Sikorski J."/>
            <person name="Wirth R."/>
            <person name="Goker M."/>
            <person name="Woyke T."/>
            <person name="Detter J.C."/>
            <person name="Bristow J."/>
            <person name="Eisen J.A."/>
            <person name="Markowitz V."/>
            <person name="Hugenholtz P."/>
            <person name="Kyrpides N.C."/>
            <person name="Klenk H.P."/>
            <person name="Land M."/>
        </authorList>
    </citation>
    <scope>NUCLEOTIDE SEQUENCE [LARGE SCALE GENOMIC DNA]</scope>
    <source>
        <strain evidence="7">DSM 14977 / NBRC 100410 / VKM B-2274 / 506</strain>
    </source>
</reference>
<dbReference type="PANTHER" id="PTHR42852:SF6">
    <property type="entry name" value="THIOL:DISULFIDE INTERCHANGE PROTEIN DSBE"/>
    <property type="match status" value="1"/>
</dbReference>
<dbReference type="GO" id="GO:0016209">
    <property type="term" value="F:antioxidant activity"/>
    <property type="evidence" value="ECO:0007669"/>
    <property type="project" value="InterPro"/>
</dbReference>
<dbReference type="PROSITE" id="PS51352">
    <property type="entry name" value="THIOREDOXIN_2"/>
    <property type="match status" value="1"/>
</dbReference>
<sequence length="180" mass="19699" precursor="true">MSHLDAGIIKSGMRRIGLLGVGLLLVGAALATPVPPYRPPSEAIPFSGPLLGGGRFDLKAYLGQTPLVLNFWASWCGPCHREAEVLERFFREFAGRVAFVSVNVQDPSESARAFVERYGLSFPVVQDGGADVAWAYRVTGLPTTFFIDVDGRIRFVHQGPLLAEQLARYLERLLEPGGER</sequence>
<dbReference type="AlphaFoldDB" id="E4UA63"/>
<keyword evidence="4" id="KW-0676">Redox-active center</keyword>
<dbReference type="EMBL" id="CP002361">
    <property type="protein sequence ID" value="ADR37506.1"/>
    <property type="molecule type" value="Genomic_DNA"/>
</dbReference>
<organism evidence="6 7">
    <name type="scientific">Oceanithermus profundus (strain DSM 14977 / NBRC 100410 / VKM B-2274 / 506)</name>
    <dbReference type="NCBI Taxonomy" id="670487"/>
    <lineage>
        <taxon>Bacteria</taxon>
        <taxon>Thermotogati</taxon>
        <taxon>Deinococcota</taxon>
        <taxon>Deinococci</taxon>
        <taxon>Thermales</taxon>
        <taxon>Thermaceae</taxon>
        <taxon>Oceanithermus</taxon>
    </lineage>
</organism>
<keyword evidence="3" id="KW-1015">Disulfide bond</keyword>